<feature type="region of interest" description="Disordered" evidence="12">
    <location>
        <begin position="88"/>
        <end position="107"/>
    </location>
</feature>
<sequence>MSRHRDIRNLDVDAELEDDALSDGGDELTEEQEAQMNEAFESVRSVIGDAMIADLSERSIREALWELYFDVEQTVEWAFSEHERKRVAQERKDLDPNYSAGSDDGQQWSRMPKIMQAQPEGGYLDLNEPQIIYPNRLSTITERTEKTEVQSMFTKPESTVDQYLARTRSEFAGDMTSQSVDPSTIPVSPSASAVQRLSLYEVPPSNPSTLSRSSVGDPRQSTESVPAIEVIPDIPDFQSKSSKPPVRAPTSAKAPSKLSKLASSRASAISNRSESTRSTGTSTSGTTQTFSVLRPSAESRIGLSSTPGSAISKDLPPVPDASDQGSSVSSSIVRKAIENALRLEEIDKTDTPKRVRETPMQSAQALQRRTPSPTKQPSKPPTHLSRLSSSASSASSVSSNKTLSSHKTSSTVKPMSKLALLAQQKVDASRGPKLPEPTTEYLTPIANGSSVTTAITTSYQTLYSLTDPTRSNVIPRLNVVPLQPPGSAPPKQISSPVKSPSAPKTSKLAMKAKRAQERSQMPPSPPALPEPEIAPPVLPIFQPSPVHARASPSAFASLLVDNANPHTEGAQTEPSWIGPDFNKPFSEKGGSTSKAPGSSRNSVVSVDTVDSHPHRHRKKKAVPPPSSSSGASKTFAFDSPSPDDIVMQARQGTGLRKTAAKEKEKAARLAAQAPKTQAKKKIPGGSKQASGASTPVRQKTVDMQQLDIAGMNLEAKVEPFVEEPPPKLSMAREKLVEEARKAIEAVGKDDKKGVSIVVIGHVDAGKSTLMGRLLYDLGRLDEKTRRANEKGSSNAGKSSFLWAWGLDGTLEERERGITMDIALQTMSTPHRQITVLDAPGHKDFVPNMISGASQADCAVLVIDSTVGEFESGFERGGQTREHLLLVRSLGVSQVIVAVNKLDTVSWSKARFDEIVALMKPFLVQSGFHSSKVSFIPVGAMAGINLLSRDGAEATELRQWYSGPTLVDLLDSLEPPTRDIYSPLRFPIANVFKGQGQGAAVSGRIITGVVQVGEKLRVLPGDETCVVKSIEVDEETASWAAAGSNVNIQLTSIDPVNLIIGSVLCPPTDLVPLATSFIARIIVFDIQVPITSGSSIEVYHHSRDVPATATKLLATLDRANGSVIKANPRVITKGTSAELQLTLRSTAVSGAPSVIRGIPMEPFSVNKDMGRILIRRGGETIAAGIVLEIIN</sequence>
<keyword evidence="5" id="KW-0378">Hydrolase</keyword>
<feature type="compositionally biased region" description="Polar residues" evidence="12">
    <location>
        <begin position="492"/>
        <end position="504"/>
    </location>
</feature>
<dbReference type="PANTHER" id="PTHR23115">
    <property type="entry name" value="TRANSLATION FACTOR"/>
    <property type="match status" value="1"/>
</dbReference>
<dbReference type="Gene3D" id="3.40.50.300">
    <property type="entry name" value="P-loop containing nucleotide triphosphate hydrolases"/>
    <property type="match status" value="1"/>
</dbReference>
<evidence type="ECO:0000256" key="8">
    <source>
        <dbReference type="ARBA" id="ARBA00023134"/>
    </source>
</evidence>
<feature type="compositionally biased region" description="Pro residues" evidence="12">
    <location>
        <begin position="522"/>
        <end position="536"/>
    </location>
</feature>
<dbReference type="FunFam" id="3.40.50.300:FF:000204">
    <property type="entry name" value="Translation elongation factor Tu"/>
    <property type="match status" value="1"/>
</dbReference>
<dbReference type="SUPFAM" id="SSF50447">
    <property type="entry name" value="Translation proteins"/>
    <property type="match status" value="1"/>
</dbReference>
<dbReference type="GO" id="GO:1990533">
    <property type="term" value="C:Dom34-Hbs1 complex"/>
    <property type="evidence" value="ECO:0007669"/>
    <property type="project" value="UniProtKB-ARBA"/>
</dbReference>
<keyword evidence="4" id="KW-0547">Nucleotide-binding</keyword>
<feature type="compositionally biased region" description="Acidic residues" evidence="12">
    <location>
        <begin position="12"/>
        <end position="33"/>
    </location>
</feature>
<evidence type="ECO:0000256" key="2">
    <source>
        <dbReference type="ARBA" id="ARBA00007249"/>
    </source>
</evidence>
<feature type="compositionally biased region" description="Polar residues" evidence="12">
    <location>
        <begin position="589"/>
        <end position="605"/>
    </location>
</feature>
<comment type="subunit">
    <text evidence="10">Component of the Dom34-Hbs1 complex, also named Pelota-HBS1L complex, composed of dom34 and hbs1.</text>
</comment>
<dbReference type="GO" id="GO:0002184">
    <property type="term" value="P:cytoplasmic translational termination"/>
    <property type="evidence" value="ECO:0007669"/>
    <property type="project" value="UniProtKB-ARBA"/>
</dbReference>
<gene>
    <name evidence="14" type="ORF">D9611_002253</name>
</gene>
<feature type="region of interest" description="Disordered" evidence="12">
    <location>
        <begin position="200"/>
        <end position="330"/>
    </location>
</feature>
<keyword evidence="8" id="KW-0342">GTP-binding</keyword>
<dbReference type="InterPro" id="IPR015033">
    <property type="entry name" value="HBS1-like_N"/>
</dbReference>
<dbReference type="InterPro" id="IPR009000">
    <property type="entry name" value="Transl_B-barrel_sf"/>
</dbReference>
<dbReference type="FunFam" id="2.40.30.10:FF:000020">
    <property type="entry name" value="Translation elongation factor EF-1"/>
    <property type="match status" value="1"/>
</dbReference>
<feature type="compositionally biased region" description="Low complexity" evidence="12">
    <location>
        <begin position="370"/>
        <end position="405"/>
    </location>
</feature>
<evidence type="ECO:0000256" key="3">
    <source>
        <dbReference type="ARBA" id="ARBA00022490"/>
    </source>
</evidence>
<keyword evidence="15" id="KW-1185">Reference proteome</keyword>
<dbReference type="OrthoDB" id="342024at2759"/>
<feature type="compositionally biased region" description="Low complexity" evidence="12">
    <location>
        <begin position="248"/>
        <end position="291"/>
    </location>
</feature>
<evidence type="ECO:0000256" key="7">
    <source>
        <dbReference type="ARBA" id="ARBA00022917"/>
    </source>
</evidence>
<comment type="subcellular location">
    <subcellularLocation>
        <location evidence="1">Cytoplasm</location>
    </subcellularLocation>
</comment>
<evidence type="ECO:0000256" key="5">
    <source>
        <dbReference type="ARBA" id="ARBA00022801"/>
    </source>
</evidence>
<feature type="compositionally biased region" description="Polar residues" evidence="12">
    <location>
        <begin position="207"/>
        <end position="224"/>
    </location>
</feature>
<dbReference type="Pfam" id="PF08938">
    <property type="entry name" value="HBS1_N"/>
    <property type="match status" value="1"/>
</dbReference>
<feature type="compositionally biased region" description="Polar residues" evidence="12">
    <location>
        <begin position="359"/>
        <end position="369"/>
    </location>
</feature>
<dbReference type="Proteomes" id="UP000541558">
    <property type="component" value="Unassembled WGS sequence"/>
</dbReference>
<evidence type="ECO:0000256" key="6">
    <source>
        <dbReference type="ARBA" id="ARBA00022845"/>
    </source>
</evidence>
<dbReference type="GO" id="GO:0005829">
    <property type="term" value="C:cytosol"/>
    <property type="evidence" value="ECO:0007669"/>
    <property type="project" value="GOC"/>
</dbReference>
<evidence type="ECO:0000256" key="10">
    <source>
        <dbReference type="ARBA" id="ARBA00063537"/>
    </source>
</evidence>
<feature type="compositionally biased region" description="Polar residues" evidence="12">
    <location>
        <begin position="687"/>
        <end position="697"/>
    </location>
</feature>
<evidence type="ECO:0000256" key="9">
    <source>
        <dbReference type="ARBA" id="ARBA00049117"/>
    </source>
</evidence>
<evidence type="ECO:0000256" key="11">
    <source>
        <dbReference type="ARBA" id="ARBA00074866"/>
    </source>
</evidence>
<feature type="compositionally biased region" description="Basic and acidic residues" evidence="12">
    <location>
        <begin position="344"/>
        <end position="357"/>
    </location>
</feature>
<dbReference type="PROSITE" id="PS51722">
    <property type="entry name" value="G_TR_2"/>
    <property type="match status" value="1"/>
</dbReference>
<feature type="domain" description="Tr-type G" evidence="13">
    <location>
        <begin position="751"/>
        <end position="983"/>
    </location>
</feature>
<reference evidence="14 15" key="1">
    <citation type="journal article" date="2020" name="ISME J.">
        <title>Uncovering the hidden diversity of litter-decomposition mechanisms in mushroom-forming fungi.</title>
        <authorList>
            <person name="Floudas D."/>
            <person name="Bentzer J."/>
            <person name="Ahren D."/>
            <person name="Johansson T."/>
            <person name="Persson P."/>
            <person name="Tunlid A."/>
        </authorList>
    </citation>
    <scope>NUCLEOTIDE SEQUENCE [LARGE SCALE GENOMIC DNA]</scope>
    <source>
        <strain evidence="14 15">CBS 175.51</strain>
    </source>
</reference>
<dbReference type="Pfam" id="PF00009">
    <property type="entry name" value="GTP_EFTU"/>
    <property type="match status" value="1"/>
</dbReference>
<dbReference type="InterPro" id="IPR054696">
    <property type="entry name" value="GTP-eEF1A_C"/>
</dbReference>
<accession>A0A8H5FE29</accession>
<dbReference type="Pfam" id="PF22594">
    <property type="entry name" value="GTP-eEF1A_C"/>
    <property type="match status" value="1"/>
</dbReference>
<evidence type="ECO:0000256" key="12">
    <source>
        <dbReference type="SAM" id="MobiDB-lite"/>
    </source>
</evidence>
<dbReference type="EMBL" id="JAACJK010000109">
    <property type="protein sequence ID" value="KAF5333715.1"/>
    <property type="molecule type" value="Genomic_DNA"/>
</dbReference>
<feature type="region of interest" description="Disordered" evidence="12">
    <location>
        <begin position="481"/>
        <end position="536"/>
    </location>
</feature>
<keyword evidence="3" id="KW-0963">Cytoplasm</keyword>
<evidence type="ECO:0000256" key="1">
    <source>
        <dbReference type="ARBA" id="ARBA00004496"/>
    </source>
</evidence>
<dbReference type="Gene3D" id="2.40.30.10">
    <property type="entry name" value="Translation factors"/>
    <property type="match status" value="2"/>
</dbReference>
<comment type="similarity">
    <text evidence="2">Belongs to the TRAFAC class translation factor GTPase superfamily. Classic translation factor GTPase family. EF-Tu/EF-1A subfamily.</text>
</comment>
<evidence type="ECO:0000313" key="15">
    <source>
        <dbReference type="Proteomes" id="UP000541558"/>
    </source>
</evidence>
<evidence type="ECO:0000259" key="13">
    <source>
        <dbReference type="PROSITE" id="PS51722"/>
    </source>
</evidence>
<dbReference type="GO" id="GO:0003924">
    <property type="term" value="F:GTPase activity"/>
    <property type="evidence" value="ECO:0007669"/>
    <property type="project" value="InterPro"/>
</dbReference>
<dbReference type="CDD" id="cd16267">
    <property type="entry name" value="HBS1-like_II"/>
    <property type="match status" value="1"/>
</dbReference>
<dbReference type="PRINTS" id="PR00315">
    <property type="entry name" value="ELONGATNFCT"/>
</dbReference>
<dbReference type="GO" id="GO:0005525">
    <property type="term" value="F:GTP binding"/>
    <property type="evidence" value="ECO:0007669"/>
    <property type="project" value="UniProtKB-KW"/>
</dbReference>
<comment type="caution">
    <text evidence="14">The sequence shown here is derived from an EMBL/GenBank/DDBJ whole genome shotgun (WGS) entry which is preliminary data.</text>
</comment>
<name>A0A8H5FE29_9AGAR</name>
<evidence type="ECO:0000313" key="14">
    <source>
        <dbReference type="EMBL" id="KAF5333715.1"/>
    </source>
</evidence>
<comment type="catalytic activity">
    <reaction evidence="9">
        <text>GTP + H2O = GDP + phosphate + H(+)</text>
        <dbReference type="Rhea" id="RHEA:19669"/>
        <dbReference type="ChEBI" id="CHEBI:15377"/>
        <dbReference type="ChEBI" id="CHEBI:15378"/>
        <dbReference type="ChEBI" id="CHEBI:37565"/>
        <dbReference type="ChEBI" id="CHEBI:43474"/>
        <dbReference type="ChEBI" id="CHEBI:58189"/>
    </reaction>
    <physiologicalReaction direction="left-to-right" evidence="9">
        <dbReference type="Rhea" id="RHEA:19670"/>
    </physiologicalReaction>
</comment>
<feature type="region of interest" description="Disordered" evidence="12">
    <location>
        <begin position="564"/>
        <end position="697"/>
    </location>
</feature>
<evidence type="ECO:0000256" key="4">
    <source>
        <dbReference type="ARBA" id="ARBA00022741"/>
    </source>
</evidence>
<keyword evidence="6" id="KW-0810">Translation regulation</keyword>
<dbReference type="CDD" id="cd01883">
    <property type="entry name" value="EF1_alpha"/>
    <property type="match status" value="1"/>
</dbReference>
<dbReference type="InterPro" id="IPR000795">
    <property type="entry name" value="T_Tr_GTP-bd_dom"/>
</dbReference>
<feature type="region of interest" description="Disordered" evidence="12">
    <location>
        <begin position="344"/>
        <end position="416"/>
    </location>
</feature>
<proteinExistence type="inferred from homology"/>
<protein>
    <recommendedName>
        <fullName evidence="11">Elongation factor 1 alpha-like protein</fullName>
    </recommendedName>
</protein>
<dbReference type="InterPro" id="IPR027417">
    <property type="entry name" value="P-loop_NTPase"/>
</dbReference>
<dbReference type="GO" id="GO:0006417">
    <property type="term" value="P:regulation of translation"/>
    <property type="evidence" value="ECO:0007669"/>
    <property type="project" value="UniProtKB-KW"/>
</dbReference>
<dbReference type="InterPro" id="IPR050100">
    <property type="entry name" value="TRAFAC_GTPase_members"/>
</dbReference>
<dbReference type="CDD" id="cd04093">
    <property type="entry name" value="HBS1_C_III"/>
    <property type="match status" value="1"/>
</dbReference>
<feature type="region of interest" description="Disordered" evidence="12">
    <location>
        <begin position="1"/>
        <end position="35"/>
    </location>
</feature>
<dbReference type="InterPro" id="IPR009001">
    <property type="entry name" value="Transl_elong_EF1A/Init_IF2_C"/>
</dbReference>
<keyword evidence="7" id="KW-0648">Protein biosynthesis</keyword>
<dbReference type="SUPFAM" id="SSF50465">
    <property type="entry name" value="EF-Tu/eEF-1alpha/eIF2-gamma C-terminal domain"/>
    <property type="match status" value="1"/>
</dbReference>
<dbReference type="AlphaFoldDB" id="A0A8H5FE29"/>
<organism evidence="14 15">
    <name type="scientific">Ephemerocybe angulata</name>
    <dbReference type="NCBI Taxonomy" id="980116"/>
    <lineage>
        <taxon>Eukaryota</taxon>
        <taxon>Fungi</taxon>
        <taxon>Dikarya</taxon>
        <taxon>Basidiomycota</taxon>
        <taxon>Agaricomycotina</taxon>
        <taxon>Agaricomycetes</taxon>
        <taxon>Agaricomycetidae</taxon>
        <taxon>Agaricales</taxon>
        <taxon>Agaricineae</taxon>
        <taxon>Psathyrellaceae</taxon>
        <taxon>Ephemerocybe</taxon>
    </lineage>
</organism>
<dbReference type="SUPFAM" id="SSF52540">
    <property type="entry name" value="P-loop containing nucleoside triphosphate hydrolases"/>
    <property type="match status" value="1"/>
</dbReference>